<protein>
    <submittedName>
        <fullName evidence="2">Ty3-gypsy retrotransposon protein</fullName>
    </submittedName>
</protein>
<dbReference type="Proteomes" id="UP000321947">
    <property type="component" value="Unassembled WGS sequence"/>
</dbReference>
<feature type="region of interest" description="Disordered" evidence="1">
    <location>
        <begin position="349"/>
        <end position="385"/>
    </location>
</feature>
<feature type="compositionally biased region" description="Polar residues" evidence="1">
    <location>
        <begin position="360"/>
        <end position="379"/>
    </location>
</feature>
<dbReference type="InterPro" id="IPR043502">
    <property type="entry name" value="DNA/RNA_pol_sf"/>
</dbReference>
<dbReference type="EMBL" id="SSTD01016869">
    <property type="protein sequence ID" value="TYK00338.1"/>
    <property type="molecule type" value="Genomic_DNA"/>
</dbReference>
<accession>A0A5D3BMK3</accession>
<dbReference type="Gene3D" id="3.10.10.10">
    <property type="entry name" value="HIV Type 1 Reverse Transcriptase, subunit A, domain 1"/>
    <property type="match status" value="1"/>
</dbReference>
<evidence type="ECO:0000256" key="1">
    <source>
        <dbReference type="SAM" id="MobiDB-lite"/>
    </source>
</evidence>
<sequence length="736" mass="83597">MASKAASKSYVASDAYTEHITRSRSKGITPEQDQSSDIAQSILKQLMESLKAGIILKKIFYEAAMAEMERKINFLMKVMEERDHEITTLREQLPTHETAESSQTSIVKATDKGKNVVQENQPQQKSVSVASLSVQQLQDMIANSIKAQYGGPPQTSFMYSKPYTKRINDLRMWLGEDQLVRQFVRSLKLNAFEWYTDLELEVIDSLEQLQNEFLNSFYSIRHTGLLFILQEIKLCIFEELATRAHDMELSITSKGTKDFPVPEVRKDKKETKGAETTTEEVADPAVEIFVCDHQDENLEVVVCHAINATEKEKIPPRSVEKEGVLKDLSSSEVVLAEIPLVNREDNLQLKSRASRKPHKSTGTFNSGKGEASMSTTKSESPFVESPQGLKVGDIEVLKESFTTLLTKITKQEIKIDLTEASLPQRQTKDGFDPKAYKLMVKVGYDFTTHTEFKSLKIHEQPKLSSIQKKLLREGHAILVSKKGLGYKSPEPIHPHVKNDSSMDTKNKEPTSRVSVWRRIKHIGVENYHDKEFLYEVKRHDVILTNPEKEDSKQGEDAEDAPQSLEDCGQSTIDDLKEVNLSTIEKPRPTFINASLSSEEEGKYMSLLAECKDIFAWSYKEMSALDPKLVVHHLPSKPGYRPIKQVQQRFRPELIPQIEVEVNKLIEARFIREVKYLTWITNIVPVKKKKNEQLHVCVNFCDLNNSRPKDVFHLPITEIMIDATTGHDALSFMGGSS</sequence>
<reference evidence="2 3" key="1">
    <citation type="submission" date="2019-08" db="EMBL/GenBank/DDBJ databases">
        <title>Draft genome sequences of two oriental melons (Cucumis melo L. var makuwa).</title>
        <authorList>
            <person name="Kwon S.-Y."/>
        </authorList>
    </citation>
    <scope>NUCLEOTIDE SEQUENCE [LARGE SCALE GENOMIC DNA]</scope>
    <source>
        <strain evidence="3">cv. Chang Bougi</strain>
        <tissue evidence="2">Leaf</tissue>
    </source>
</reference>
<dbReference type="PANTHER" id="PTHR33437:SF2">
    <property type="entry name" value="OS06G0361200 PROTEIN"/>
    <property type="match status" value="1"/>
</dbReference>
<dbReference type="SUPFAM" id="SSF56672">
    <property type="entry name" value="DNA/RNA polymerases"/>
    <property type="match status" value="1"/>
</dbReference>
<feature type="compositionally biased region" description="Basic and acidic residues" evidence="1">
    <location>
        <begin position="545"/>
        <end position="555"/>
    </location>
</feature>
<dbReference type="PANTHER" id="PTHR33437">
    <property type="entry name" value="OS06G0361200 PROTEIN"/>
    <property type="match status" value="1"/>
</dbReference>
<feature type="compositionally biased region" description="Basic and acidic residues" evidence="1">
    <location>
        <begin position="490"/>
        <end position="509"/>
    </location>
</feature>
<feature type="region of interest" description="Disordered" evidence="1">
    <location>
        <begin position="488"/>
        <end position="509"/>
    </location>
</feature>
<dbReference type="AlphaFoldDB" id="A0A5D3BMK3"/>
<evidence type="ECO:0000313" key="2">
    <source>
        <dbReference type="EMBL" id="TYK00338.1"/>
    </source>
</evidence>
<feature type="region of interest" description="Disordered" evidence="1">
    <location>
        <begin position="545"/>
        <end position="568"/>
    </location>
</feature>
<proteinExistence type="predicted"/>
<comment type="caution">
    <text evidence="2">The sequence shown here is derived from an EMBL/GenBank/DDBJ whole genome shotgun (WGS) entry which is preliminary data.</text>
</comment>
<name>A0A5D3BMK3_CUCMM</name>
<organism evidence="2 3">
    <name type="scientific">Cucumis melo var. makuwa</name>
    <name type="common">Oriental melon</name>
    <dbReference type="NCBI Taxonomy" id="1194695"/>
    <lineage>
        <taxon>Eukaryota</taxon>
        <taxon>Viridiplantae</taxon>
        <taxon>Streptophyta</taxon>
        <taxon>Embryophyta</taxon>
        <taxon>Tracheophyta</taxon>
        <taxon>Spermatophyta</taxon>
        <taxon>Magnoliopsida</taxon>
        <taxon>eudicotyledons</taxon>
        <taxon>Gunneridae</taxon>
        <taxon>Pentapetalae</taxon>
        <taxon>rosids</taxon>
        <taxon>fabids</taxon>
        <taxon>Cucurbitales</taxon>
        <taxon>Cucurbitaceae</taxon>
        <taxon>Benincaseae</taxon>
        <taxon>Cucumis</taxon>
    </lineage>
</organism>
<evidence type="ECO:0000313" key="3">
    <source>
        <dbReference type="Proteomes" id="UP000321947"/>
    </source>
</evidence>
<gene>
    <name evidence="2" type="ORF">E5676_scaffold1923G00160</name>
</gene>